<dbReference type="CDD" id="cd08573">
    <property type="entry name" value="GDPD_GDE1"/>
    <property type="match status" value="1"/>
</dbReference>
<evidence type="ECO:0000259" key="2">
    <source>
        <dbReference type="PROSITE" id="PS51704"/>
    </source>
</evidence>
<dbReference type="Pfam" id="PF03009">
    <property type="entry name" value="GDPD"/>
    <property type="match status" value="1"/>
</dbReference>
<accession>A0AA36F2R3</accession>
<keyword evidence="4" id="KW-1185">Reference proteome</keyword>
<evidence type="ECO:0000313" key="4">
    <source>
        <dbReference type="Proteomes" id="UP001162480"/>
    </source>
</evidence>
<keyword evidence="1" id="KW-0812">Transmembrane</keyword>
<dbReference type="PANTHER" id="PTHR46320">
    <property type="entry name" value="GLYCEROPHOSPHODIESTER PHOSPHODIESTERASE 1"/>
    <property type="match status" value="1"/>
</dbReference>
<dbReference type="Gene3D" id="3.20.20.190">
    <property type="entry name" value="Phosphatidylinositol (PI) phosphodiesterase"/>
    <property type="match status" value="1"/>
</dbReference>
<feature type="transmembrane region" description="Helical" evidence="1">
    <location>
        <begin position="12"/>
        <end position="42"/>
    </location>
</feature>
<dbReference type="GO" id="GO:0070291">
    <property type="term" value="P:N-acylethanolamine metabolic process"/>
    <property type="evidence" value="ECO:0007669"/>
    <property type="project" value="TreeGrafter"/>
</dbReference>
<dbReference type="GO" id="GO:0006644">
    <property type="term" value="P:phospholipid metabolic process"/>
    <property type="evidence" value="ECO:0007669"/>
    <property type="project" value="TreeGrafter"/>
</dbReference>
<dbReference type="PANTHER" id="PTHR46320:SF1">
    <property type="entry name" value="GLYCEROPHOSPHODIESTER PHOSPHODIESTERASE 1"/>
    <property type="match status" value="1"/>
</dbReference>
<dbReference type="InterPro" id="IPR017946">
    <property type="entry name" value="PLC-like_Pdiesterase_TIM-brl"/>
</dbReference>
<dbReference type="SUPFAM" id="SSF51695">
    <property type="entry name" value="PLC-like phosphodiesterases"/>
    <property type="match status" value="1"/>
</dbReference>
<dbReference type="GO" id="GO:0006580">
    <property type="term" value="P:ethanolamine metabolic process"/>
    <property type="evidence" value="ECO:0007669"/>
    <property type="project" value="TreeGrafter"/>
</dbReference>
<name>A0AA36F2R3_OCTVU</name>
<dbReference type="GO" id="GO:0005886">
    <property type="term" value="C:plasma membrane"/>
    <property type="evidence" value="ECO:0007669"/>
    <property type="project" value="TreeGrafter"/>
</dbReference>
<evidence type="ECO:0000313" key="3">
    <source>
        <dbReference type="EMBL" id="CAI9720533.1"/>
    </source>
</evidence>
<feature type="domain" description="GP-PDE" evidence="2">
    <location>
        <begin position="91"/>
        <end position="351"/>
    </location>
</feature>
<dbReference type="AlphaFoldDB" id="A0AA36F2R3"/>
<dbReference type="InterPro" id="IPR030395">
    <property type="entry name" value="GP_PDE_dom"/>
</dbReference>
<reference evidence="3" key="1">
    <citation type="submission" date="2023-08" db="EMBL/GenBank/DDBJ databases">
        <authorList>
            <person name="Alioto T."/>
            <person name="Alioto T."/>
            <person name="Gomez Garrido J."/>
        </authorList>
    </citation>
    <scope>NUCLEOTIDE SEQUENCE</scope>
</reference>
<sequence>MYLWSPFTFYTFWIGLFVCVAFAGVYVFVLLLMVGWAILWWYHVPQLPEERVTCVLGSINPTSDLEEEQCSPENTNCNSDEHCDGRSLTKPILVAHRGGAIDAPENTIEAFKLAKKNGAVAVEFDLEFTGDCYPIVMHDETLDRTTNGTGFVRDHTLEEILDLNAAAKHKHRASYGKVRVPQLEEAVMVCLQLKLKMFIDCKRSAAETVVVLSQLFTKYPNLYKEAIVCSFYPNIIYRVRKADPNILTALTHRHQIYSKCDMDGEERQKTFWRQIIARPIDIILEIGQYTFLWYLCGNSAFLMNRDTYSGLYHNFWKKRGVRVFVWTINDPHEKQYFLKTRQCSVITDSLL</sequence>
<dbReference type="GO" id="GO:0008889">
    <property type="term" value="F:glycerophosphodiester phosphodiesterase activity"/>
    <property type="evidence" value="ECO:0007669"/>
    <property type="project" value="TreeGrafter"/>
</dbReference>
<gene>
    <name evidence="3" type="ORF">OCTVUL_1B000149</name>
</gene>
<proteinExistence type="predicted"/>
<keyword evidence="1" id="KW-0472">Membrane</keyword>
<dbReference type="EMBL" id="OX597816">
    <property type="protein sequence ID" value="CAI9720533.1"/>
    <property type="molecule type" value="Genomic_DNA"/>
</dbReference>
<keyword evidence="1" id="KW-1133">Transmembrane helix</keyword>
<dbReference type="PROSITE" id="PS51704">
    <property type="entry name" value="GP_PDE"/>
    <property type="match status" value="1"/>
</dbReference>
<evidence type="ECO:0000256" key="1">
    <source>
        <dbReference type="SAM" id="Phobius"/>
    </source>
</evidence>
<organism evidence="3 4">
    <name type="scientific">Octopus vulgaris</name>
    <name type="common">Common octopus</name>
    <dbReference type="NCBI Taxonomy" id="6645"/>
    <lineage>
        <taxon>Eukaryota</taxon>
        <taxon>Metazoa</taxon>
        <taxon>Spiralia</taxon>
        <taxon>Lophotrochozoa</taxon>
        <taxon>Mollusca</taxon>
        <taxon>Cephalopoda</taxon>
        <taxon>Coleoidea</taxon>
        <taxon>Octopodiformes</taxon>
        <taxon>Octopoda</taxon>
        <taxon>Incirrata</taxon>
        <taxon>Octopodidae</taxon>
        <taxon>Octopus</taxon>
    </lineage>
</organism>
<dbReference type="Proteomes" id="UP001162480">
    <property type="component" value="Chromosome 3"/>
</dbReference>
<protein>
    <submittedName>
        <fullName evidence="3">Glycerophosphodiester phosphodiesterase 1</fullName>
    </submittedName>
</protein>